<gene>
    <name evidence="1" type="ORF">KA717_22655</name>
</gene>
<accession>A0A977KSC1</accession>
<dbReference type="EMBL" id="CP073041">
    <property type="protein sequence ID" value="UXE58802.1"/>
    <property type="molecule type" value="Genomic_DNA"/>
</dbReference>
<dbReference type="Proteomes" id="UP001065613">
    <property type="component" value="Chromosome"/>
</dbReference>
<dbReference type="Gene3D" id="3.40.50.300">
    <property type="entry name" value="P-loop containing nucleotide triphosphate hydrolases"/>
    <property type="match status" value="1"/>
</dbReference>
<reference evidence="1" key="1">
    <citation type="submission" date="2021-04" db="EMBL/GenBank/DDBJ databases">
        <title>Genome sequence of Woronichinia naegeliana from Washington state freshwater lake bloom.</title>
        <authorList>
            <person name="Dreher T.W."/>
        </authorList>
    </citation>
    <scope>NUCLEOTIDE SEQUENCE</scope>
    <source>
        <strain evidence="1">WA131</strain>
    </source>
</reference>
<protein>
    <submittedName>
        <fullName evidence="1">Uncharacterized protein</fullName>
    </submittedName>
</protein>
<dbReference type="InterPro" id="IPR027417">
    <property type="entry name" value="P-loop_NTPase"/>
</dbReference>
<evidence type="ECO:0000313" key="1">
    <source>
        <dbReference type="EMBL" id="UXE58802.1"/>
    </source>
</evidence>
<dbReference type="SUPFAM" id="SSF52540">
    <property type="entry name" value="P-loop containing nucleoside triphosphate hydrolases"/>
    <property type="match status" value="1"/>
</dbReference>
<dbReference type="AlphaFoldDB" id="A0A977KSC1"/>
<organism evidence="1">
    <name type="scientific">Woronichinia naegeliana WA131</name>
    <dbReference type="NCBI Taxonomy" id="2824559"/>
    <lineage>
        <taxon>Bacteria</taxon>
        <taxon>Bacillati</taxon>
        <taxon>Cyanobacteriota</taxon>
        <taxon>Cyanophyceae</taxon>
        <taxon>Synechococcales</taxon>
        <taxon>Coelosphaeriaceae</taxon>
        <taxon>Woronichinia</taxon>
    </lineage>
</organism>
<dbReference type="KEGG" id="wna:KA717_22655"/>
<sequence length="627" mass="72701">MGGIKMAENTSKKEEFRKFLERVKRGLDFIEEIWVEREIKHPPKSDESEGLLIKSEGLFCIAKTLSGKSASNVTELLRDDLQYSFERREFAFRFIAAKPGSGKTTIQSYLCQLIDAQSEYRKSAIIVKFRCGKLLSQAGVESFSVKFFIYALTQTFWEIMRKDNEVLSEDIKLIAEKSLKKIIGDEKAFSLSGKTDDYLGYCEQLINYLSEKKDNFQDRFFLNLHNFKENDSSATFVYLIDELDSLDSSPQYLQDFRVIMRELINEGKDKGLPIMVYIAGNSRFMNDFISPDKGLSRRVVPSIINLISFRKDECEKIKSKIEERIYDAYNGCQDFSTAWQEIKKIQLEATKHYNSLGEFCNSFAERIIEVHENYFDVYDKNFNQYENKARRIFEDNIKKQWSQFIGDNFTLQSDCQEGLSGHHGHTKWQKWKGKNGYSILIAQSNTNLLYKNESKHSLDCYAELYKGDDLMAKAYGEAKNYALIKEHINTFSQWLKDFDFKPLRTHPDLALIFSPSCTELQLGKLELKHIKFIKIEKIFSPPPPPPNTSKTINNSEVININLAELDELKAIFKGTKISSINTFNKLIKGRPYNSVEDLTRRMKFSDTCKTHLQKKFANGEISFDKLN</sequence>
<proteinExistence type="predicted"/>
<name>A0A977KSC1_9CYAN</name>